<dbReference type="GO" id="GO:0006355">
    <property type="term" value="P:regulation of DNA-templated transcription"/>
    <property type="evidence" value="ECO:0007669"/>
    <property type="project" value="UniProtKB-UniRule"/>
</dbReference>
<dbReference type="Pfam" id="PF13740">
    <property type="entry name" value="ACT_6"/>
    <property type="match status" value="1"/>
</dbReference>
<dbReference type="GO" id="GO:0005737">
    <property type="term" value="C:cytoplasm"/>
    <property type="evidence" value="ECO:0007669"/>
    <property type="project" value="UniProtKB-SubCell"/>
</dbReference>
<dbReference type="CDD" id="cd04869">
    <property type="entry name" value="ACT_GcvR_2"/>
    <property type="match status" value="1"/>
</dbReference>
<dbReference type="InterPro" id="IPR045865">
    <property type="entry name" value="ACT-like_dom_sf"/>
</dbReference>
<accession>A0A4R6TXF7</accession>
<dbReference type="InterPro" id="IPR016867">
    <property type="entry name" value="GcvR"/>
</dbReference>
<comment type="caution">
    <text evidence="2">The sequence shown here is derived from an EMBL/GenBank/DDBJ whole genome shotgun (WGS) entry which is preliminary data.</text>
</comment>
<dbReference type="OrthoDB" id="5814713at2"/>
<keyword evidence="1" id="KW-0678">Repressor</keyword>
<name>A0A4R6TXF7_9GAMM</name>
<dbReference type="PIRSF" id="PIRSF028103">
    <property type="entry name" value="GcvR"/>
    <property type="match status" value="1"/>
</dbReference>
<keyword evidence="3" id="KW-1185">Reference proteome</keyword>
<reference evidence="2 3" key="1">
    <citation type="submission" date="2019-03" db="EMBL/GenBank/DDBJ databases">
        <title>Genomic Encyclopedia of Type Strains, Phase IV (KMG-IV): sequencing the most valuable type-strain genomes for metagenomic binning, comparative biology and taxonomic classification.</title>
        <authorList>
            <person name="Goeker M."/>
        </authorList>
    </citation>
    <scope>NUCLEOTIDE SEQUENCE [LARGE SCALE GENOMIC DNA]</scope>
    <source>
        <strain evidence="2 3">DSM 28679</strain>
    </source>
</reference>
<evidence type="ECO:0000256" key="1">
    <source>
        <dbReference type="PIRNR" id="PIRNR028103"/>
    </source>
</evidence>
<gene>
    <name evidence="2" type="ORF">DFQ45_104143</name>
</gene>
<organism evidence="2 3">
    <name type="scientific">Thiopseudomonas denitrificans</name>
    <dbReference type="NCBI Taxonomy" id="1501432"/>
    <lineage>
        <taxon>Bacteria</taxon>
        <taxon>Pseudomonadati</taxon>
        <taxon>Pseudomonadota</taxon>
        <taxon>Gammaproteobacteria</taxon>
        <taxon>Pseudomonadales</taxon>
        <taxon>Pseudomonadaceae</taxon>
        <taxon>Thiopseudomonas</taxon>
    </lineage>
</organism>
<dbReference type="Proteomes" id="UP000294575">
    <property type="component" value="Unassembled WGS sequence"/>
</dbReference>
<dbReference type="Gene3D" id="3.30.70.260">
    <property type="match status" value="2"/>
</dbReference>
<evidence type="ECO:0000313" key="2">
    <source>
        <dbReference type="EMBL" id="TDQ38568.1"/>
    </source>
</evidence>
<protein>
    <recommendedName>
        <fullName evidence="1">Glycine cleavage system transcriptional repressor</fullName>
    </recommendedName>
</protein>
<dbReference type="PANTHER" id="PTHR34875">
    <property type="entry name" value="UPF0237 PROTEIN MJ1558"/>
    <property type="match status" value="1"/>
</dbReference>
<sequence>MSAPLPREQNVLISALGKNAPALTLLLCRACQDSRCSIISSRLTQHGDYSALVVQAGGSWDALARLESALEVLGNRQDIMLSCTRTSADSPAQPGLPYVVYVSALHQPDTLTELCQFFTDHGITLNNIVYDSYPAPQTGTRMINATITLSLPVNTQISWLRDHFLEFADLLNLDALIEPWRPQSP</sequence>
<dbReference type="SUPFAM" id="SSF55021">
    <property type="entry name" value="ACT-like"/>
    <property type="match status" value="2"/>
</dbReference>
<dbReference type="InterPro" id="IPR050990">
    <property type="entry name" value="UPF0237/GcvR_regulator"/>
</dbReference>
<proteinExistence type="predicted"/>
<keyword evidence="1" id="KW-0963">Cytoplasm</keyword>
<keyword evidence="1" id="KW-0804">Transcription</keyword>
<comment type="subcellular location">
    <subcellularLocation>
        <location evidence="1">Cytoplasm</location>
    </subcellularLocation>
</comment>
<dbReference type="PANTHER" id="PTHR34875:SF5">
    <property type="entry name" value="GLYCINE CLEAVAGE SYSTEM TRANSCRIPTIONAL REPRESSOR"/>
    <property type="match status" value="1"/>
</dbReference>
<dbReference type="RefSeq" id="WP_101496278.1">
    <property type="nucleotide sequence ID" value="NZ_LNJZ01000005.1"/>
</dbReference>
<evidence type="ECO:0000313" key="3">
    <source>
        <dbReference type="Proteomes" id="UP000294575"/>
    </source>
</evidence>
<dbReference type="EMBL" id="SNYK01000004">
    <property type="protein sequence ID" value="TDQ38568.1"/>
    <property type="molecule type" value="Genomic_DNA"/>
</dbReference>
<dbReference type="AlphaFoldDB" id="A0A4R6TXF7"/>